<dbReference type="GO" id="GO:0016758">
    <property type="term" value="F:hexosyltransferase activity"/>
    <property type="evidence" value="ECO:0007669"/>
    <property type="project" value="TreeGrafter"/>
</dbReference>
<evidence type="ECO:0000313" key="9">
    <source>
        <dbReference type="Proteomes" id="UP000193642"/>
    </source>
</evidence>
<dbReference type="InterPro" id="IPR007652">
    <property type="entry name" value="A1-4-GlycosylTfrase_dom"/>
</dbReference>
<dbReference type="SUPFAM" id="SSF53448">
    <property type="entry name" value="Nucleotide-diphospho-sugar transferases"/>
    <property type="match status" value="1"/>
</dbReference>
<dbReference type="GO" id="GO:0006688">
    <property type="term" value="P:glycosphingolipid biosynthetic process"/>
    <property type="evidence" value="ECO:0007669"/>
    <property type="project" value="TreeGrafter"/>
</dbReference>
<dbReference type="InterPro" id="IPR029044">
    <property type="entry name" value="Nucleotide-diphossugar_trans"/>
</dbReference>
<evidence type="ECO:0000256" key="2">
    <source>
        <dbReference type="ARBA" id="ARBA00009003"/>
    </source>
</evidence>
<gene>
    <name evidence="8" type="ORF">BCR33DRAFT_763232</name>
</gene>
<proteinExistence type="inferred from homology"/>
<accession>A0A1Y2CR75</accession>
<dbReference type="GO" id="GO:0000139">
    <property type="term" value="C:Golgi membrane"/>
    <property type="evidence" value="ECO:0007669"/>
    <property type="project" value="UniProtKB-SubCell"/>
</dbReference>
<keyword evidence="6" id="KW-0472">Membrane</keyword>
<dbReference type="Proteomes" id="UP000193642">
    <property type="component" value="Unassembled WGS sequence"/>
</dbReference>
<dbReference type="PANTHER" id="PTHR12042">
    <property type="entry name" value="LACTOSYLCERAMIDE 4-ALPHA-GALACTOSYLTRANSFERASE ALPHA- 1,4-GALACTOSYLTRANSFERASE"/>
    <property type="match status" value="1"/>
</dbReference>
<reference evidence="8 9" key="1">
    <citation type="submission" date="2016-07" db="EMBL/GenBank/DDBJ databases">
        <title>Pervasive Adenine N6-methylation of Active Genes in Fungi.</title>
        <authorList>
            <consortium name="DOE Joint Genome Institute"/>
            <person name="Mondo S.J."/>
            <person name="Dannebaum R.O."/>
            <person name="Kuo R.C."/>
            <person name="Labutti K."/>
            <person name="Haridas S."/>
            <person name="Kuo A."/>
            <person name="Salamov A."/>
            <person name="Ahrendt S.R."/>
            <person name="Lipzen A."/>
            <person name="Sullivan W."/>
            <person name="Andreopoulos W.B."/>
            <person name="Clum A."/>
            <person name="Lindquist E."/>
            <person name="Daum C."/>
            <person name="Ramamoorthy G.K."/>
            <person name="Gryganskyi A."/>
            <person name="Culley D."/>
            <person name="Magnuson J.K."/>
            <person name="James T.Y."/>
            <person name="O'Malley M.A."/>
            <person name="Stajich J.E."/>
            <person name="Spatafora J.W."/>
            <person name="Visel A."/>
            <person name="Grigoriev I.V."/>
        </authorList>
    </citation>
    <scope>NUCLEOTIDE SEQUENCE [LARGE SCALE GENOMIC DNA]</scope>
    <source>
        <strain evidence="8 9">JEL800</strain>
    </source>
</reference>
<keyword evidence="4" id="KW-0808">Transferase</keyword>
<dbReference type="EMBL" id="MCGO01000009">
    <property type="protein sequence ID" value="ORY49457.1"/>
    <property type="molecule type" value="Genomic_DNA"/>
</dbReference>
<feature type="domain" description="Alpha 1,4-glycosyltransferase" evidence="7">
    <location>
        <begin position="264"/>
        <end position="330"/>
    </location>
</feature>
<evidence type="ECO:0000259" key="7">
    <source>
        <dbReference type="Pfam" id="PF04572"/>
    </source>
</evidence>
<keyword evidence="3" id="KW-0328">Glycosyltransferase</keyword>
<comment type="caution">
    <text evidence="8">The sequence shown here is derived from an EMBL/GenBank/DDBJ whole genome shotgun (WGS) entry which is preliminary data.</text>
</comment>
<dbReference type="PANTHER" id="PTHR12042:SF21">
    <property type="entry name" value="ALPHA1,4-GALACTOSYLTRANSFERASE 1-RELATED"/>
    <property type="match status" value="1"/>
</dbReference>
<dbReference type="AlphaFoldDB" id="A0A1Y2CR75"/>
<dbReference type="InterPro" id="IPR051981">
    <property type="entry name" value="Glycosyltransf_32"/>
</dbReference>
<evidence type="ECO:0000256" key="6">
    <source>
        <dbReference type="ARBA" id="ARBA00023136"/>
    </source>
</evidence>
<evidence type="ECO:0000256" key="5">
    <source>
        <dbReference type="ARBA" id="ARBA00023034"/>
    </source>
</evidence>
<keyword evidence="9" id="KW-1185">Reference proteome</keyword>
<dbReference type="Pfam" id="PF04572">
    <property type="entry name" value="Gb3_synth"/>
    <property type="match status" value="1"/>
</dbReference>
<comment type="similarity">
    <text evidence="2">Belongs to the glycosyltransferase 32 family.</text>
</comment>
<dbReference type="InterPro" id="IPR007577">
    <property type="entry name" value="GlycoTrfase_DXD_sugar-bd_CS"/>
</dbReference>
<dbReference type="Gene3D" id="3.90.550.20">
    <property type="match status" value="1"/>
</dbReference>
<protein>
    <recommendedName>
        <fullName evidence="7">Alpha 1,4-glycosyltransferase domain-containing protein</fullName>
    </recommendedName>
</protein>
<keyword evidence="5" id="KW-0333">Golgi apparatus</keyword>
<sequence>MKGTDSKSMSTFSPPPMGLSRRRLKVFQLLLAVAVIGALVPLCSVLLSSEATSPGDPTEAVASAFRERLLLSSLSEWNRTNCTHFVDRASNHLTTYLLDETSSVPLTHPSPQAEAIPKSIFFLHFNERLKNPKYLCSLESAARKNPNHTITVHAANHKTFIKSIRKWSSALPEDVKSRIVVSPLNWEETFQDTPLESWFQQGLYKESTWVEQNLGNGFRLAQLYKSGGVYMDLDILSINPVGGMARTLAKQDWGMFNNAFFSMNKTDAFVWQLMEEFAESFNGYKWGFNGPEMVMRAYNSNCHPPGANMSLYHSSCDDLNVALSTSFSLFNTKIEASFMILLKLNATGHKTGG</sequence>
<evidence type="ECO:0000256" key="4">
    <source>
        <dbReference type="ARBA" id="ARBA00022679"/>
    </source>
</evidence>
<dbReference type="Pfam" id="PF04488">
    <property type="entry name" value="Gly_transf_sug"/>
    <property type="match status" value="1"/>
</dbReference>
<comment type="subcellular location">
    <subcellularLocation>
        <location evidence="1">Golgi apparatus membrane</location>
        <topology evidence="1">Single-pass type II membrane protein</topology>
    </subcellularLocation>
</comment>
<evidence type="ECO:0000313" key="8">
    <source>
        <dbReference type="EMBL" id="ORY49457.1"/>
    </source>
</evidence>
<name>A0A1Y2CR75_9FUNG</name>
<evidence type="ECO:0000256" key="1">
    <source>
        <dbReference type="ARBA" id="ARBA00004323"/>
    </source>
</evidence>
<evidence type="ECO:0000256" key="3">
    <source>
        <dbReference type="ARBA" id="ARBA00022676"/>
    </source>
</evidence>
<organism evidence="8 9">
    <name type="scientific">Rhizoclosmatium globosum</name>
    <dbReference type="NCBI Taxonomy" id="329046"/>
    <lineage>
        <taxon>Eukaryota</taxon>
        <taxon>Fungi</taxon>
        <taxon>Fungi incertae sedis</taxon>
        <taxon>Chytridiomycota</taxon>
        <taxon>Chytridiomycota incertae sedis</taxon>
        <taxon>Chytridiomycetes</taxon>
        <taxon>Chytridiales</taxon>
        <taxon>Chytriomycetaceae</taxon>
        <taxon>Rhizoclosmatium</taxon>
    </lineage>
</organism>
<dbReference type="STRING" id="329046.A0A1Y2CR75"/>
<dbReference type="OrthoDB" id="409543at2759"/>